<dbReference type="InterPro" id="IPR018490">
    <property type="entry name" value="cNMP-bd_dom_sf"/>
</dbReference>
<protein>
    <submittedName>
        <fullName evidence="9">Cyclic nucleotide-binding domain-containing protein</fullName>
    </submittedName>
</protein>
<evidence type="ECO:0000259" key="7">
    <source>
        <dbReference type="PROSITE" id="PS50893"/>
    </source>
</evidence>
<dbReference type="InterPro" id="IPR036640">
    <property type="entry name" value="ABC1_TM_sf"/>
</dbReference>
<dbReference type="InterPro" id="IPR014710">
    <property type="entry name" value="RmlC-like_jellyroll"/>
</dbReference>
<dbReference type="SUPFAM" id="SSF51206">
    <property type="entry name" value="cAMP-binding domain-like"/>
    <property type="match status" value="1"/>
</dbReference>
<dbReference type="InterPro" id="IPR027417">
    <property type="entry name" value="P-loop_NTPase"/>
</dbReference>
<evidence type="ECO:0000259" key="6">
    <source>
        <dbReference type="PROSITE" id="PS50042"/>
    </source>
</evidence>
<comment type="caution">
    <text evidence="9">The sequence shown here is derived from an EMBL/GenBank/DDBJ whole genome shotgun (WGS) entry which is preliminary data.</text>
</comment>
<name>A0AAE2VZW3_9RHOB</name>
<gene>
    <name evidence="9" type="ORF">JQV55_15375</name>
</gene>
<dbReference type="InterPro" id="IPR039421">
    <property type="entry name" value="Type_1_exporter"/>
</dbReference>
<dbReference type="PANTHER" id="PTHR43394">
    <property type="entry name" value="ATP-DEPENDENT PERMEASE MDL1, MITOCHONDRIAL"/>
    <property type="match status" value="1"/>
</dbReference>
<dbReference type="Gene3D" id="3.40.50.300">
    <property type="entry name" value="P-loop containing nucleotide triphosphate hydrolases"/>
    <property type="match status" value="2"/>
</dbReference>
<comment type="subcellular location">
    <subcellularLocation>
        <location evidence="1">Cell membrane</location>
        <topology evidence="1">Multi-pass membrane protein</topology>
    </subcellularLocation>
</comment>
<evidence type="ECO:0000256" key="3">
    <source>
        <dbReference type="ARBA" id="ARBA00022989"/>
    </source>
</evidence>
<feature type="domain" description="Cyclic nucleotide-binding" evidence="6">
    <location>
        <begin position="872"/>
        <end position="977"/>
    </location>
</feature>
<dbReference type="InterPro" id="IPR000595">
    <property type="entry name" value="cNMP-bd_dom"/>
</dbReference>
<keyword evidence="4 5" id="KW-0472">Membrane</keyword>
<dbReference type="SMART" id="SM00100">
    <property type="entry name" value="cNMP"/>
    <property type="match status" value="1"/>
</dbReference>
<dbReference type="PANTHER" id="PTHR43394:SF1">
    <property type="entry name" value="ATP-BINDING CASSETTE SUB-FAMILY B MEMBER 10, MITOCHONDRIAL"/>
    <property type="match status" value="1"/>
</dbReference>
<keyword evidence="10" id="KW-1185">Reference proteome</keyword>
<dbReference type="SUPFAM" id="SSF90123">
    <property type="entry name" value="ABC transporter transmembrane region"/>
    <property type="match status" value="1"/>
</dbReference>
<accession>A0AAE2VZW3</accession>
<dbReference type="PROSITE" id="PS50042">
    <property type="entry name" value="CNMP_BINDING_3"/>
    <property type="match status" value="1"/>
</dbReference>
<sequence>MFSFIWKYSKRDQLILLAVTLTLFPLLFLTLELPKRIINDAIGAASDNINFFGVTVDQITFLMLLCGAFLLSVLGHGIMKMRINTMKGVLAERLLRRLRYSLIARILRFPTPYFERTSQGELVSMVTSESEPMGGLMGDAVAQPVLQAGQMLTILVFLFMQSIAFGLAACALIPLQAWLIPKLQRQINLLNKKRVIQIRALAAEIGEGAAGASTLRTNGGWRYRMALFSERLGRLYAIRFEIFQKKFFMKFLNNFIGQLTPFFFYSIGGYLTITGEVTVGALVAALAAYKDLSSPWKELLAYYNQSQDMALRWEVIMERFAPSGMVSSDLFDTDPGDIPSLVGDVTFNAISVQDADGNAVLEDVSATFAKGSTVAITAPSDEDRRAFAEVLMREVIPSAGKVSLAGQPLSELHQATIAKRIGHATSRPVMFLGSFGDNVVLPLRLRPLGDRTLTPLGQESARAGNSTDPSEANWFDLADMQIDGETGLRAWWLSLIKGMEIDRALFLRGLDQRFEADAHPELAAALVNLRGEVAEKLRSSALIEHVHVFDKQKFNPALPVAENLIFATPKQVITPALLQEQTEFMELLAKLDLEKDLLQLAVDTVDVLRQTFGVDGTDHPLFRKLGLDPATFEAAVDLRAKQRDGAALSVADKASLLAVTFAISAEKLGSAFPDKIINRVLEIRQSHAADLQQSLSELMSPITPDSPVAGLTVLENVLFGKIAETAGAQGDALRGVAVDALYSAQLEGLVLDLIFDLPLTLGGTNLSAMLTETLAISRATIKRPQVLILDNVLSSFDAPTRAGLHDRLRGLLPEATIICLQPSFDDTSGFDAQFVLQQGRISTLASAAPVDEDDTVGADLARKLRALEQTDLFAGLERKQLRLLAFSARWYQAKTGEYVFHKDDDPSSGAYLITEGKADLLLPVEGKDDVLIATSGAGKLVGELGLIRNEPRALDMRAASDLTCLRIGAEEFLDVVGSDARTAYKLLQVVAGYVS</sequence>
<dbReference type="Proteomes" id="UP000732193">
    <property type="component" value="Unassembled WGS sequence"/>
</dbReference>
<reference evidence="9 10" key="1">
    <citation type="submission" date="2021-01" db="EMBL/GenBank/DDBJ databases">
        <title>Diatom-associated Roseobacters Show Island Model of Population Structure.</title>
        <authorList>
            <person name="Qu L."/>
            <person name="Feng X."/>
            <person name="Chen Y."/>
            <person name="Li L."/>
            <person name="Wang X."/>
            <person name="Hu Z."/>
            <person name="Wang H."/>
            <person name="Luo H."/>
        </authorList>
    </citation>
    <scope>NUCLEOTIDE SEQUENCE [LARGE SCALE GENOMIC DNA]</scope>
    <source>
        <strain evidence="9 10">TR60-84</strain>
    </source>
</reference>
<evidence type="ECO:0000256" key="2">
    <source>
        <dbReference type="ARBA" id="ARBA00022692"/>
    </source>
</evidence>
<evidence type="ECO:0000256" key="1">
    <source>
        <dbReference type="ARBA" id="ARBA00004651"/>
    </source>
</evidence>
<proteinExistence type="predicted"/>
<dbReference type="Pfam" id="PF00027">
    <property type="entry name" value="cNMP_binding"/>
    <property type="match status" value="1"/>
</dbReference>
<evidence type="ECO:0000313" key="10">
    <source>
        <dbReference type="Proteomes" id="UP000732193"/>
    </source>
</evidence>
<evidence type="ECO:0000256" key="4">
    <source>
        <dbReference type="ARBA" id="ARBA00023136"/>
    </source>
</evidence>
<dbReference type="AlphaFoldDB" id="A0AAE2VZW3"/>
<keyword evidence="3 5" id="KW-1133">Transmembrane helix</keyword>
<dbReference type="SUPFAM" id="SSF52540">
    <property type="entry name" value="P-loop containing nucleoside triphosphate hydrolases"/>
    <property type="match status" value="2"/>
</dbReference>
<dbReference type="GO" id="GO:0140359">
    <property type="term" value="F:ABC-type transporter activity"/>
    <property type="evidence" value="ECO:0007669"/>
    <property type="project" value="InterPro"/>
</dbReference>
<dbReference type="InterPro" id="IPR011527">
    <property type="entry name" value="ABC1_TM_dom"/>
</dbReference>
<feature type="transmembrane region" description="Helical" evidence="5">
    <location>
        <begin position="58"/>
        <end position="78"/>
    </location>
</feature>
<keyword evidence="2 5" id="KW-0812">Transmembrane</keyword>
<evidence type="ECO:0000313" key="9">
    <source>
        <dbReference type="EMBL" id="MBM1714951.1"/>
    </source>
</evidence>
<dbReference type="PROSITE" id="PS50893">
    <property type="entry name" value="ABC_TRANSPORTER_2"/>
    <property type="match status" value="1"/>
</dbReference>
<dbReference type="GO" id="GO:0016887">
    <property type="term" value="F:ATP hydrolysis activity"/>
    <property type="evidence" value="ECO:0007669"/>
    <property type="project" value="InterPro"/>
</dbReference>
<dbReference type="GO" id="GO:0005524">
    <property type="term" value="F:ATP binding"/>
    <property type="evidence" value="ECO:0007669"/>
    <property type="project" value="InterPro"/>
</dbReference>
<dbReference type="EMBL" id="JAFBRM010000003">
    <property type="protein sequence ID" value="MBM1714951.1"/>
    <property type="molecule type" value="Genomic_DNA"/>
</dbReference>
<feature type="domain" description="ABC transmembrane type-1" evidence="8">
    <location>
        <begin position="35"/>
        <end position="308"/>
    </location>
</feature>
<dbReference type="Gene3D" id="2.60.120.10">
    <property type="entry name" value="Jelly Rolls"/>
    <property type="match status" value="1"/>
</dbReference>
<dbReference type="GO" id="GO:0005886">
    <property type="term" value="C:plasma membrane"/>
    <property type="evidence" value="ECO:0007669"/>
    <property type="project" value="UniProtKB-SubCell"/>
</dbReference>
<dbReference type="Gene3D" id="1.20.1560.10">
    <property type="entry name" value="ABC transporter type 1, transmembrane domain"/>
    <property type="match status" value="1"/>
</dbReference>
<organism evidence="9 10">
    <name type="scientific">Sulfitobacter geojensis</name>
    <dbReference type="NCBI Taxonomy" id="1342299"/>
    <lineage>
        <taxon>Bacteria</taxon>
        <taxon>Pseudomonadati</taxon>
        <taxon>Pseudomonadota</taxon>
        <taxon>Alphaproteobacteria</taxon>
        <taxon>Rhodobacterales</taxon>
        <taxon>Roseobacteraceae</taxon>
        <taxon>Sulfitobacter</taxon>
    </lineage>
</organism>
<dbReference type="Pfam" id="PF00664">
    <property type="entry name" value="ABC_membrane"/>
    <property type="match status" value="1"/>
</dbReference>
<dbReference type="CDD" id="cd00038">
    <property type="entry name" value="CAP_ED"/>
    <property type="match status" value="1"/>
</dbReference>
<evidence type="ECO:0000259" key="8">
    <source>
        <dbReference type="PROSITE" id="PS50929"/>
    </source>
</evidence>
<feature type="domain" description="ABC transporter" evidence="7">
    <location>
        <begin position="602"/>
        <end position="863"/>
    </location>
</feature>
<dbReference type="PROSITE" id="PS50929">
    <property type="entry name" value="ABC_TM1F"/>
    <property type="match status" value="1"/>
</dbReference>
<evidence type="ECO:0000256" key="5">
    <source>
        <dbReference type="SAM" id="Phobius"/>
    </source>
</evidence>
<feature type="transmembrane region" description="Helical" evidence="5">
    <location>
        <begin position="154"/>
        <end position="179"/>
    </location>
</feature>
<dbReference type="InterPro" id="IPR003439">
    <property type="entry name" value="ABC_transporter-like_ATP-bd"/>
</dbReference>